<dbReference type="AlphaFoldDB" id="A0A1M6WUB1"/>
<evidence type="ECO:0000256" key="5">
    <source>
        <dbReference type="ARBA" id="ARBA00022723"/>
    </source>
</evidence>
<reference evidence="15" key="1">
    <citation type="submission" date="2016-11" db="EMBL/GenBank/DDBJ databases">
        <authorList>
            <person name="Varghese N."/>
            <person name="Submissions S."/>
        </authorList>
    </citation>
    <scope>NUCLEOTIDE SEQUENCE [LARGE SCALE GENOMIC DNA]</scope>
    <source>
        <strain evidence="15">DSM 10349</strain>
    </source>
</reference>
<evidence type="ECO:0000256" key="3">
    <source>
        <dbReference type="ARBA" id="ARBA00016943"/>
    </source>
</evidence>
<keyword evidence="7 12" id="KW-0418">Kinase</keyword>
<dbReference type="NCBIfam" id="TIGR02152">
    <property type="entry name" value="D_ribokin_bact"/>
    <property type="match status" value="1"/>
</dbReference>
<evidence type="ECO:0000256" key="2">
    <source>
        <dbReference type="ARBA" id="ARBA00012035"/>
    </source>
</evidence>
<dbReference type="OrthoDB" id="9775849at2"/>
<keyword evidence="9 12" id="KW-0460">Magnesium</keyword>
<evidence type="ECO:0000256" key="9">
    <source>
        <dbReference type="ARBA" id="ARBA00022842"/>
    </source>
</evidence>
<evidence type="ECO:0000256" key="7">
    <source>
        <dbReference type="ARBA" id="ARBA00022777"/>
    </source>
</evidence>
<dbReference type="GO" id="GO:0046872">
    <property type="term" value="F:metal ion binding"/>
    <property type="evidence" value="ECO:0007669"/>
    <property type="project" value="UniProtKB-KW"/>
</dbReference>
<feature type="binding site" evidence="12">
    <location>
        <position position="279"/>
    </location>
    <ligand>
        <name>K(+)</name>
        <dbReference type="ChEBI" id="CHEBI:29103"/>
    </ligand>
</feature>
<proteinExistence type="inferred from homology"/>
<dbReference type="RefSeq" id="WP_072917431.1">
    <property type="nucleotide sequence ID" value="NZ_FRAR01000034.1"/>
</dbReference>
<keyword evidence="11 12" id="KW-0119">Carbohydrate metabolism</keyword>
<dbReference type="GO" id="GO:0005524">
    <property type="term" value="F:ATP binding"/>
    <property type="evidence" value="ECO:0007669"/>
    <property type="project" value="UniProtKB-UniRule"/>
</dbReference>
<sequence length="301" mass="32112">MTTPRVVVVGSINMDLVSYSERIPRIGETVLGERFLMVPGGKGANQAVAAARLGAQVILLGAAGTDSHGEQLLRHLQESGIDISHIKKGTTSTGVALINVDIRGNNQIVVVPGANFSLTIRDLEEREQIFANADVVVLQLEIALEVVGKAIEIAGRYKKPVILNPAPAQDLPDQWLGQVDYLIPNEHEALLLGGSPDNNYAALREKIKQVLLVTRGERGALYSTGEAVEIIPAFKVKVVDTTAAGDAFIGGFSVALAEKKPLKEAIIFANAVAALSVGKEGAQTSLPRRQEVEQFIRGDQS</sequence>
<comment type="function">
    <text evidence="12">Catalyzes the phosphorylation of ribose at O-5 in a reaction requiring ATP and magnesium. The resulting D-ribose-5-phosphate can then be used either for sythesis of nucleotides, histidine, and tryptophan, or as a component of the pentose phosphate pathway.</text>
</comment>
<keyword evidence="6 12" id="KW-0547">Nucleotide-binding</keyword>
<comment type="catalytic activity">
    <reaction evidence="12">
        <text>D-ribose + ATP = D-ribose 5-phosphate + ADP + H(+)</text>
        <dbReference type="Rhea" id="RHEA:13697"/>
        <dbReference type="ChEBI" id="CHEBI:15378"/>
        <dbReference type="ChEBI" id="CHEBI:30616"/>
        <dbReference type="ChEBI" id="CHEBI:47013"/>
        <dbReference type="ChEBI" id="CHEBI:78346"/>
        <dbReference type="ChEBI" id="CHEBI:456216"/>
        <dbReference type="EC" id="2.7.1.15"/>
    </reaction>
</comment>
<feature type="binding site" evidence="12">
    <location>
        <position position="141"/>
    </location>
    <ligand>
        <name>substrate</name>
    </ligand>
</feature>
<dbReference type="GO" id="GO:0004747">
    <property type="term" value="F:ribokinase activity"/>
    <property type="evidence" value="ECO:0007669"/>
    <property type="project" value="UniProtKB-UniRule"/>
</dbReference>
<dbReference type="InterPro" id="IPR002139">
    <property type="entry name" value="Ribo/fructo_kinase"/>
</dbReference>
<accession>A0A1M6WUB1</accession>
<dbReference type="Gene3D" id="3.40.1190.20">
    <property type="match status" value="1"/>
</dbReference>
<keyword evidence="8 12" id="KW-0067">ATP-binding</keyword>
<feature type="binding site" evidence="12">
    <location>
        <position position="240"/>
    </location>
    <ligand>
        <name>K(+)</name>
        <dbReference type="ChEBI" id="CHEBI:29103"/>
    </ligand>
</feature>
<dbReference type="Proteomes" id="UP000183997">
    <property type="component" value="Unassembled WGS sequence"/>
</dbReference>
<feature type="binding site" evidence="12">
    <location>
        <begin position="214"/>
        <end position="219"/>
    </location>
    <ligand>
        <name>ATP</name>
        <dbReference type="ChEBI" id="CHEBI:30616"/>
    </ligand>
</feature>
<organism evidence="14 15">
    <name type="scientific">Desulforamulus aeronauticus DSM 10349</name>
    <dbReference type="NCBI Taxonomy" id="1121421"/>
    <lineage>
        <taxon>Bacteria</taxon>
        <taxon>Bacillati</taxon>
        <taxon>Bacillota</taxon>
        <taxon>Clostridia</taxon>
        <taxon>Eubacteriales</taxon>
        <taxon>Peptococcaceae</taxon>
        <taxon>Desulforamulus</taxon>
    </lineage>
</organism>
<evidence type="ECO:0000256" key="8">
    <source>
        <dbReference type="ARBA" id="ARBA00022840"/>
    </source>
</evidence>
<evidence type="ECO:0000256" key="12">
    <source>
        <dbReference type="HAMAP-Rule" id="MF_01987"/>
    </source>
</evidence>
<dbReference type="PANTHER" id="PTHR10584">
    <property type="entry name" value="SUGAR KINASE"/>
    <property type="match status" value="1"/>
</dbReference>
<comment type="caution">
    <text evidence="12">Lacks conserved residue(s) required for the propagation of feature annotation.</text>
</comment>
<keyword evidence="10 12" id="KW-0630">Potassium</keyword>
<evidence type="ECO:0000256" key="10">
    <source>
        <dbReference type="ARBA" id="ARBA00022958"/>
    </source>
</evidence>
<dbReference type="GO" id="GO:0005829">
    <property type="term" value="C:cytosol"/>
    <property type="evidence" value="ECO:0007669"/>
    <property type="project" value="TreeGrafter"/>
</dbReference>
<keyword evidence="5 12" id="KW-0479">Metal-binding</keyword>
<feature type="binding site" evidence="12">
    <location>
        <begin position="245"/>
        <end position="246"/>
    </location>
    <ligand>
        <name>ATP</name>
        <dbReference type="ChEBI" id="CHEBI:30616"/>
    </ligand>
</feature>
<keyword evidence="15" id="KW-1185">Reference proteome</keyword>
<dbReference type="EMBL" id="FRAR01000034">
    <property type="protein sequence ID" value="SHK97224.1"/>
    <property type="molecule type" value="Genomic_DNA"/>
</dbReference>
<keyword evidence="4 12" id="KW-0808">Transferase</keyword>
<evidence type="ECO:0000313" key="15">
    <source>
        <dbReference type="Proteomes" id="UP000183997"/>
    </source>
</evidence>
<dbReference type="InterPro" id="IPR029056">
    <property type="entry name" value="Ribokinase-like"/>
</dbReference>
<dbReference type="EC" id="2.7.1.15" evidence="2 12"/>
<evidence type="ECO:0000256" key="6">
    <source>
        <dbReference type="ARBA" id="ARBA00022741"/>
    </source>
</evidence>
<feature type="binding site" evidence="12">
    <location>
        <begin position="13"/>
        <end position="15"/>
    </location>
    <ligand>
        <name>substrate</name>
    </ligand>
</feature>
<evidence type="ECO:0000313" key="14">
    <source>
        <dbReference type="EMBL" id="SHK97224.1"/>
    </source>
</evidence>
<dbReference type="STRING" id="1121421.SAMN02745123_03778"/>
<feature type="binding site" evidence="12">
    <location>
        <position position="185"/>
    </location>
    <ligand>
        <name>ATP</name>
        <dbReference type="ChEBI" id="CHEBI:30616"/>
    </ligand>
</feature>
<feature type="domain" description="Carbohydrate kinase PfkB" evidence="13">
    <location>
        <begin position="5"/>
        <end position="287"/>
    </location>
</feature>
<protein>
    <recommendedName>
        <fullName evidence="3 12">Ribokinase</fullName>
        <shortName evidence="12">RK</shortName>
        <ecNumber evidence="2 12">2.7.1.15</ecNumber>
    </recommendedName>
</protein>
<comment type="activity regulation">
    <text evidence="12">Activated by a monovalent cation that binds near, but not in, the active site. The most likely occupant of the site in vivo is potassium. Ion binding induces a conformational change that may alter substrate affinity.</text>
</comment>
<feature type="binding site" evidence="12">
    <location>
        <position position="246"/>
    </location>
    <ligand>
        <name>substrate</name>
    </ligand>
</feature>
<comment type="subcellular location">
    <subcellularLocation>
        <location evidence="12">Cytoplasm</location>
    </subcellularLocation>
</comment>
<feature type="binding site" evidence="12">
    <location>
        <position position="285"/>
    </location>
    <ligand>
        <name>K(+)</name>
        <dbReference type="ChEBI" id="CHEBI:29103"/>
    </ligand>
</feature>
<feature type="binding site" evidence="12">
    <location>
        <begin position="41"/>
        <end position="45"/>
    </location>
    <ligand>
        <name>substrate</name>
    </ligand>
</feature>
<dbReference type="CDD" id="cd01174">
    <property type="entry name" value="ribokinase"/>
    <property type="match status" value="1"/>
</dbReference>
<dbReference type="SUPFAM" id="SSF53613">
    <property type="entry name" value="Ribokinase-like"/>
    <property type="match status" value="1"/>
</dbReference>
<evidence type="ECO:0000256" key="1">
    <source>
        <dbReference type="ARBA" id="ARBA00005380"/>
    </source>
</evidence>
<feature type="binding site" evidence="12">
    <location>
        <position position="270"/>
    </location>
    <ligand>
        <name>ATP</name>
        <dbReference type="ChEBI" id="CHEBI:30616"/>
    </ligand>
</feature>
<dbReference type="Pfam" id="PF00294">
    <property type="entry name" value="PfkB"/>
    <property type="match status" value="1"/>
</dbReference>
<feature type="binding site" evidence="12">
    <location>
        <position position="281"/>
    </location>
    <ligand>
        <name>K(+)</name>
        <dbReference type="ChEBI" id="CHEBI:29103"/>
    </ligand>
</feature>
<comment type="similarity">
    <text evidence="1">Belongs to the carbohydrate kinase pfkB family.</text>
</comment>
<dbReference type="PANTHER" id="PTHR10584:SF166">
    <property type="entry name" value="RIBOKINASE"/>
    <property type="match status" value="1"/>
</dbReference>
<dbReference type="GO" id="GO:0019303">
    <property type="term" value="P:D-ribose catabolic process"/>
    <property type="evidence" value="ECO:0007669"/>
    <property type="project" value="UniProtKB-UniRule"/>
</dbReference>
<comment type="similarity">
    <text evidence="12">Belongs to the carbohydrate kinase PfkB family. Ribokinase subfamily.</text>
</comment>
<comment type="subunit">
    <text evidence="12">Homodimer.</text>
</comment>
<dbReference type="InterPro" id="IPR002173">
    <property type="entry name" value="Carboh/pur_kinase_PfkB_CS"/>
</dbReference>
<dbReference type="PRINTS" id="PR00990">
    <property type="entry name" value="RIBOKINASE"/>
</dbReference>
<dbReference type="HAMAP" id="MF_01987">
    <property type="entry name" value="Ribokinase"/>
    <property type="match status" value="1"/>
</dbReference>
<evidence type="ECO:0000256" key="11">
    <source>
        <dbReference type="ARBA" id="ARBA00023277"/>
    </source>
</evidence>
<dbReference type="UniPathway" id="UPA00916">
    <property type="reaction ID" value="UER00889"/>
</dbReference>
<feature type="active site" description="Proton acceptor" evidence="12">
    <location>
        <position position="246"/>
    </location>
</feature>
<comment type="cofactor">
    <cofactor evidence="12">
        <name>Mg(2+)</name>
        <dbReference type="ChEBI" id="CHEBI:18420"/>
    </cofactor>
    <text evidence="12">Requires a divalent cation, most likely magnesium in vivo, as an electrophilic catalyst to aid phosphoryl group transfer. It is the chelate of the metal and the nucleotide that is the actual substrate.</text>
</comment>
<name>A0A1M6WUB1_9FIRM</name>
<gene>
    <name evidence="12" type="primary">rbsK</name>
    <name evidence="14" type="ORF">SAMN02745123_03778</name>
</gene>
<feature type="binding site" evidence="12">
    <location>
        <position position="276"/>
    </location>
    <ligand>
        <name>K(+)</name>
        <dbReference type="ChEBI" id="CHEBI:29103"/>
    </ligand>
</feature>
<dbReference type="InterPro" id="IPR011611">
    <property type="entry name" value="PfkB_dom"/>
</dbReference>
<keyword evidence="12" id="KW-0963">Cytoplasm</keyword>
<evidence type="ECO:0000256" key="4">
    <source>
        <dbReference type="ARBA" id="ARBA00022679"/>
    </source>
</evidence>
<dbReference type="PROSITE" id="PS00584">
    <property type="entry name" value="PFKB_KINASES_2"/>
    <property type="match status" value="1"/>
</dbReference>
<dbReference type="InterPro" id="IPR011877">
    <property type="entry name" value="Ribokinase"/>
</dbReference>
<feature type="binding site" evidence="12">
    <location>
        <position position="242"/>
    </location>
    <ligand>
        <name>K(+)</name>
        <dbReference type="ChEBI" id="CHEBI:29103"/>
    </ligand>
</feature>
<evidence type="ECO:0000259" key="13">
    <source>
        <dbReference type="Pfam" id="PF00294"/>
    </source>
</evidence>
<comment type="pathway">
    <text evidence="12">Carbohydrate metabolism; D-ribose degradation; D-ribose 5-phosphate from beta-D-ribopyranose: step 2/2.</text>
</comment>